<accession>A0ABT4W1S3</accession>
<organism evidence="1 2">
    <name type="scientific">Aliiroseovarius salicola</name>
    <dbReference type="NCBI Taxonomy" id="3009082"/>
    <lineage>
        <taxon>Bacteria</taxon>
        <taxon>Pseudomonadati</taxon>
        <taxon>Pseudomonadota</taxon>
        <taxon>Alphaproteobacteria</taxon>
        <taxon>Rhodobacterales</taxon>
        <taxon>Paracoccaceae</taxon>
        <taxon>Aliiroseovarius</taxon>
    </lineage>
</organism>
<keyword evidence="2" id="KW-1185">Reference proteome</keyword>
<dbReference type="RefSeq" id="WP_271053406.1">
    <property type="nucleotide sequence ID" value="NZ_JAQIIO010000003.1"/>
</dbReference>
<name>A0ABT4W1S3_9RHOB</name>
<evidence type="ECO:0000313" key="2">
    <source>
        <dbReference type="Proteomes" id="UP001528040"/>
    </source>
</evidence>
<proteinExistence type="predicted"/>
<sequence length="216" mass="23368">MTMLRHIRFAIGLPPARFNWTSKSARLSLKGKIMFLKSIPPVTAVIMALSPPVLANPWHTFEVAESPSAFTFLTASDIEVNGDSIYIHPFVSHGYIYPSGTLVEGVKGVTEVGDPAFPSQVIGTWSSVGWYVSVSGKAATTMRINSQQVFKFENGDSLITFGPESTQPLESTQRVVTEGTGEFEGTIGIMTQTLLDVSEQLSNSISFKMPSLGTGM</sequence>
<evidence type="ECO:0000313" key="1">
    <source>
        <dbReference type="EMBL" id="MDA5093708.1"/>
    </source>
</evidence>
<evidence type="ECO:0008006" key="3">
    <source>
        <dbReference type="Google" id="ProtNLM"/>
    </source>
</evidence>
<dbReference type="Proteomes" id="UP001528040">
    <property type="component" value="Unassembled WGS sequence"/>
</dbReference>
<protein>
    <recommendedName>
        <fullName evidence="3">Dirigent protein</fullName>
    </recommendedName>
</protein>
<reference evidence="1 2" key="1">
    <citation type="submission" date="2023-01" db="EMBL/GenBank/DDBJ databases">
        <authorList>
            <person name="Yoon J.-W."/>
        </authorList>
    </citation>
    <scope>NUCLEOTIDE SEQUENCE [LARGE SCALE GENOMIC DNA]</scope>
    <source>
        <strain evidence="1 2">KMU-50</strain>
    </source>
</reference>
<dbReference type="EMBL" id="JAQIIO010000003">
    <property type="protein sequence ID" value="MDA5093708.1"/>
    <property type="molecule type" value="Genomic_DNA"/>
</dbReference>
<comment type="caution">
    <text evidence="1">The sequence shown here is derived from an EMBL/GenBank/DDBJ whole genome shotgun (WGS) entry which is preliminary data.</text>
</comment>
<gene>
    <name evidence="1" type="ORF">O2N63_06365</name>
</gene>